<dbReference type="Pfam" id="PF02537">
    <property type="entry name" value="CRCB"/>
    <property type="match status" value="1"/>
</dbReference>
<feature type="region of interest" description="Disordered" evidence="9">
    <location>
        <begin position="1"/>
        <end position="275"/>
    </location>
</feature>
<evidence type="ECO:0000256" key="5">
    <source>
        <dbReference type="ARBA" id="ARBA00022989"/>
    </source>
</evidence>
<feature type="compositionally biased region" description="Polar residues" evidence="9">
    <location>
        <begin position="121"/>
        <end position="132"/>
    </location>
</feature>
<dbReference type="EMBL" id="JAGRRH010000009">
    <property type="protein sequence ID" value="KAG7364909.1"/>
    <property type="molecule type" value="Genomic_DNA"/>
</dbReference>
<dbReference type="InterPro" id="IPR003691">
    <property type="entry name" value="FluC"/>
</dbReference>
<protein>
    <submittedName>
        <fullName evidence="11">CrcB-like protein, Camphor resistance CrcB</fullName>
    </submittedName>
</protein>
<dbReference type="PANTHER" id="PTHR28259">
    <property type="entry name" value="FLUORIDE EXPORT PROTEIN 1-RELATED"/>
    <property type="match status" value="1"/>
</dbReference>
<comment type="subcellular location">
    <subcellularLocation>
        <location evidence="2">Cell membrane</location>
        <topology evidence="2">Multi-pass membrane protein</topology>
    </subcellularLocation>
</comment>
<evidence type="ECO:0000256" key="4">
    <source>
        <dbReference type="ARBA" id="ARBA00022692"/>
    </source>
</evidence>
<name>A0A9K3LLZ9_9STRA</name>
<keyword evidence="12" id="KW-1185">Reference proteome</keyword>
<feature type="compositionally biased region" description="Basic residues" evidence="9">
    <location>
        <begin position="409"/>
        <end position="429"/>
    </location>
</feature>
<feature type="transmembrane region" description="Helical" evidence="10">
    <location>
        <begin position="824"/>
        <end position="845"/>
    </location>
</feature>
<dbReference type="AlphaFoldDB" id="A0A9K3LLZ9"/>
<evidence type="ECO:0000256" key="7">
    <source>
        <dbReference type="ARBA" id="ARBA00035120"/>
    </source>
</evidence>
<comment type="similarity">
    <text evidence="7">Belongs to the fluoride channel Fluc/FEX (TC 1.A.43) family.</text>
</comment>
<feature type="compositionally biased region" description="Polar residues" evidence="9">
    <location>
        <begin position="238"/>
        <end position="247"/>
    </location>
</feature>
<feature type="compositionally biased region" description="Polar residues" evidence="9">
    <location>
        <begin position="174"/>
        <end position="185"/>
    </location>
</feature>
<feature type="transmembrane region" description="Helical" evidence="10">
    <location>
        <begin position="720"/>
        <end position="747"/>
    </location>
</feature>
<organism evidence="11 12">
    <name type="scientific">Nitzschia inconspicua</name>
    <dbReference type="NCBI Taxonomy" id="303405"/>
    <lineage>
        <taxon>Eukaryota</taxon>
        <taxon>Sar</taxon>
        <taxon>Stramenopiles</taxon>
        <taxon>Ochrophyta</taxon>
        <taxon>Bacillariophyta</taxon>
        <taxon>Bacillariophyceae</taxon>
        <taxon>Bacillariophycidae</taxon>
        <taxon>Bacillariales</taxon>
        <taxon>Bacillariaceae</taxon>
        <taxon>Nitzschia</taxon>
    </lineage>
</organism>
<comment type="catalytic activity">
    <reaction evidence="8">
        <text>fluoride(in) = fluoride(out)</text>
        <dbReference type="Rhea" id="RHEA:76159"/>
        <dbReference type="ChEBI" id="CHEBI:17051"/>
    </reaction>
    <physiologicalReaction direction="left-to-right" evidence="8">
        <dbReference type="Rhea" id="RHEA:76160"/>
    </physiologicalReaction>
</comment>
<dbReference type="GO" id="GO:1903425">
    <property type="term" value="F:fluoride transmembrane transporter activity"/>
    <property type="evidence" value="ECO:0007669"/>
    <property type="project" value="TreeGrafter"/>
</dbReference>
<dbReference type="Proteomes" id="UP000693970">
    <property type="component" value="Unassembled WGS sequence"/>
</dbReference>
<feature type="transmembrane region" description="Helical" evidence="10">
    <location>
        <begin position="947"/>
        <end position="969"/>
    </location>
</feature>
<feature type="region of interest" description="Disordered" evidence="9">
    <location>
        <begin position="791"/>
        <end position="814"/>
    </location>
</feature>
<keyword evidence="5 10" id="KW-1133">Transmembrane helix</keyword>
<evidence type="ECO:0000313" key="12">
    <source>
        <dbReference type="Proteomes" id="UP000693970"/>
    </source>
</evidence>
<comment type="caution">
    <text evidence="11">The sequence shown here is derived from an EMBL/GenBank/DDBJ whole genome shotgun (WGS) entry which is preliminary data.</text>
</comment>
<accession>A0A9K3LLZ9</accession>
<comment type="function">
    <text evidence="1">Fluoride channel required for the rapid expulsion of cytoplasmic fluoride.</text>
</comment>
<evidence type="ECO:0000256" key="10">
    <source>
        <dbReference type="SAM" id="Phobius"/>
    </source>
</evidence>
<evidence type="ECO:0000256" key="6">
    <source>
        <dbReference type="ARBA" id="ARBA00023136"/>
    </source>
</evidence>
<feature type="compositionally biased region" description="Polar residues" evidence="9">
    <location>
        <begin position="577"/>
        <end position="607"/>
    </location>
</feature>
<evidence type="ECO:0000256" key="9">
    <source>
        <dbReference type="SAM" id="MobiDB-lite"/>
    </source>
</evidence>
<evidence type="ECO:0000256" key="1">
    <source>
        <dbReference type="ARBA" id="ARBA00002598"/>
    </source>
</evidence>
<evidence type="ECO:0000256" key="8">
    <source>
        <dbReference type="ARBA" id="ARBA00035585"/>
    </source>
</evidence>
<dbReference type="OrthoDB" id="409792at2759"/>
<keyword evidence="6 10" id="KW-0472">Membrane</keyword>
<feature type="region of interest" description="Disordered" evidence="9">
    <location>
        <begin position="569"/>
        <end position="625"/>
    </location>
</feature>
<sequence length="975" mass="109292">MPESRHGNDDNSSTNSAATPPLASLNDAVVGFQSKPPTDAKQSTVAQCENDRQSRKVSVASIDRTATSPLDATDTAPSKPEPPPKDNLSPLPSIVVHSSMPSNPLPHNLSELTDGGEPPQSEVTVQPQSPSRYSPGGRKAIHDFFYPSRQQQQQQQQQHTESNLHYTHDEENQEGQSLSTKNISSKLPELVDLDTPSLPRNSQSKPISSILKKPSQDDDMERFQDEHDDDDDEAQRQIHINTLSPLSNPRPRSGSRESASTTNRPGAPTAPHVVEEQEDKAFVEKFWTAYDEILILSLFTQIGILCRLGAASFFRYFDTVFQSDSALFTNLPLNCLSCFVMGMLCSGESLMQIIHTRFTPPRLQQDLHREATVSHYDDIMHHHQQQQQVSMEDYSSDEDMVEMETAGVPRRRQRRRKRNRQRWQRRRQKTTSLLPMQGQRREPEILQELREVQLLAWERRIRASVCLLLFPVRQEDVDVVENYFSEGYRRDEQEQTRQGYQEEKMPESLDEYQRNRRLSGESGGSMHRVGFQEDIGDFDDLILQEEDVESPAKMSHDPESQSIEMHAAVPPKPTQPPVSRNPATTIPLNGTASSAPTETLQRISSTDSSKEGHIHTRGTPNIRSPQYAQVEGGNVVDYGTQENPDLDQIITTVATGVTKNISRIGRVNLAEGWDVGTSPQEKSEDLCLGLRDGLCGALSSFSSWISSMVNLFRAGEFGQAIVGLMLGIQLPLIAYRFGQYVSVYIFVWRCRREQRRDERRGGYGIQLHMDEEGSGEECADRSVDSLDTIEDLSQSPSHRPRNVERTKGRRTVHEEESEIPSVRAIVTAVFIMCLVAQLTSLSFFYNPEHRLLALSLLFSPLGVLARWRMMKFNSWRPSFPIGTFACNVTACALSGTLGSVLAGNPGPRERIALVAIIAGFGGTLSSVARFIVEILSLMDPILFRLDGLYYAVSSAFWGLLVSFLFSASMDWADSV</sequence>
<evidence type="ECO:0000256" key="3">
    <source>
        <dbReference type="ARBA" id="ARBA00022475"/>
    </source>
</evidence>
<proteinExistence type="inferred from homology"/>
<keyword evidence="4 10" id="KW-0812">Transmembrane</keyword>
<feature type="region of interest" description="Disordered" evidence="9">
    <location>
        <begin position="490"/>
        <end position="511"/>
    </location>
</feature>
<keyword evidence="3" id="KW-1003">Cell membrane</keyword>
<dbReference type="GO" id="GO:0005886">
    <property type="term" value="C:plasma membrane"/>
    <property type="evidence" value="ECO:0007669"/>
    <property type="project" value="UniProtKB-SubCell"/>
</dbReference>
<feature type="region of interest" description="Disordered" evidence="9">
    <location>
        <begin position="404"/>
        <end position="436"/>
    </location>
</feature>
<feature type="compositionally biased region" description="Basic and acidic residues" evidence="9">
    <location>
        <begin position="801"/>
        <end position="814"/>
    </location>
</feature>
<feature type="transmembrane region" description="Helical" evidence="10">
    <location>
        <begin position="911"/>
        <end position="935"/>
    </location>
</feature>
<reference evidence="11" key="1">
    <citation type="journal article" date="2021" name="Sci. Rep.">
        <title>Diploid genomic architecture of Nitzschia inconspicua, an elite biomass production diatom.</title>
        <authorList>
            <person name="Oliver A."/>
            <person name="Podell S."/>
            <person name="Pinowska A."/>
            <person name="Traller J.C."/>
            <person name="Smith S.R."/>
            <person name="McClure R."/>
            <person name="Beliaev A."/>
            <person name="Bohutskyi P."/>
            <person name="Hill E.A."/>
            <person name="Rabines A."/>
            <person name="Zheng H."/>
            <person name="Allen L.Z."/>
            <person name="Kuo A."/>
            <person name="Grigoriev I.V."/>
            <person name="Allen A.E."/>
            <person name="Hazlebeck D."/>
            <person name="Allen E.E."/>
        </authorList>
    </citation>
    <scope>NUCLEOTIDE SEQUENCE</scope>
    <source>
        <strain evidence="11">Hildebrandi</strain>
    </source>
</reference>
<feature type="transmembrane region" description="Helical" evidence="10">
    <location>
        <begin position="879"/>
        <end position="899"/>
    </location>
</feature>
<evidence type="ECO:0000313" key="11">
    <source>
        <dbReference type="EMBL" id="KAG7364909.1"/>
    </source>
</evidence>
<reference evidence="11" key="2">
    <citation type="submission" date="2021-04" db="EMBL/GenBank/DDBJ databases">
        <authorList>
            <person name="Podell S."/>
        </authorList>
    </citation>
    <scope>NUCLEOTIDE SEQUENCE</scope>
    <source>
        <strain evidence="11">Hildebrandi</strain>
    </source>
</reference>
<feature type="compositionally biased region" description="Low complexity" evidence="9">
    <location>
        <begin position="202"/>
        <end position="213"/>
    </location>
</feature>
<gene>
    <name evidence="11" type="ORF">IV203_038112</name>
</gene>
<dbReference type="PANTHER" id="PTHR28259:SF1">
    <property type="entry name" value="FLUORIDE EXPORT PROTEIN 1-RELATED"/>
    <property type="match status" value="1"/>
</dbReference>
<evidence type="ECO:0000256" key="2">
    <source>
        <dbReference type="ARBA" id="ARBA00004651"/>
    </source>
</evidence>